<dbReference type="OrthoDB" id="2443884at2759"/>
<reference evidence="2" key="1">
    <citation type="submission" date="2021-06" db="EMBL/GenBank/DDBJ databases">
        <authorList>
            <person name="Kallberg Y."/>
            <person name="Tangrot J."/>
            <person name="Rosling A."/>
        </authorList>
    </citation>
    <scope>NUCLEOTIDE SEQUENCE</scope>
    <source>
        <strain evidence="2">MT106</strain>
    </source>
</reference>
<keyword evidence="3" id="KW-1185">Reference proteome</keyword>
<gene>
    <name evidence="2" type="ORF">AGERDE_LOCUS10646</name>
</gene>
<feature type="coiled-coil region" evidence="1">
    <location>
        <begin position="14"/>
        <end position="41"/>
    </location>
</feature>
<keyword evidence="1" id="KW-0175">Coiled coil</keyword>
<protein>
    <submittedName>
        <fullName evidence="2">6580_t:CDS:1</fullName>
    </submittedName>
</protein>
<evidence type="ECO:0000313" key="2">
    <source>
        <dbReference type="EMBL" id="CAG8633678.1"/>
    </source>
</evidence>
<evidence type="ECO:0000313" key="3">
    <source>
        <dbReference type="Proteomes" id="UP000789831"/>
    </source>
</evidence>
<name>A0A9N9GTU4_9GLOM</name>
<dbReference type="AlphaFoldDB" id="A0A9N9GTU4"/>
<sequence length="59" mass="7092">VAMAYLEIVMKEFKEEWELCYEKAERALSNLIEKNDKSKKVENIVAEAHEWVQKWFTSK</sequence>
<evidence type="ECO:0000256" key="1">
    <source>
        <dbReference type="SAM" id="Coils"/>
    </source>
</evidence>
<comment type="caution">
    <text evidence="2">The sequence shown here is derived from an EMBL/GenBank/DDBJ whole genome shotgun (WGS) entry which is preliminary data.</text>
</comment>
<accession>A0A9N9GTU4</accession>
<dbReference type="Proteomes" id="UP000789831">
    <property type="component" value="Unassembled WGS sequence"/>
</dbReference>
<dbReference type="EMBL" id="CAJVPL010003486">
    <property type="protein sequence ID" value="CAG8633678.1"/>
    <property type="molecule type" value="Genomic_DNA"/>
</dbReference>
<proteinExistence type="predicted"/>
<feature type="non-terminal residue" evidence="2">
    <location>
        <position position="1"/>
    </location>
</feature>
<organism evidence="2 3">
    <name type="scientific">Ambispora gerdemannii</name>
    <dbReference type="NCBI Taxonomy" id="144530"/>
    <lineage>
        <taxon>Eukaryota</taxon>
        <taxon>Fungi</taxon>
        <taxon>Fungi incertae sedis</taxon>
        <taxon>Mucoromycota</taxon>
        <taxon>Glomeromycotina</taxon>
        <taxon>Glomeromycetes</taxon>
        <taxon>Archaeosporales</taxon>
        <taxon>Ambisporaceae</taxon>
        <taxon>Ambispora</taxon>
    </lineage>
</organism>